<name>A0ABT7F3U5_9RHOB</name>
<comment type="caution">
    <text evidence="1">The sequence shown here is derived from an EMBL/GenBank/DDBJ whole genome shotgun (WGS) entry which is preliminary data.</text>
</comment>
<sequence>MSYALAGPLQAGIYAHLAADAALNGLIAGAIFDGVPPGELPLTYVSLGAEMVRDRSDADGAGALHRVTVSVISSAPGFAAAKAVAAAVSDALADARPGLSRGRVVAIWFERATAKRSGSSGQLRRIDLTFRARVEDA</sequence>
<reference evidence="1 2" key="1">
    <citation type="submission" date="2023-05" db="EMBL/GenBank/DDBJ databases">
        <title>Pseudodonghicola sp. nov.</title>
        <authorList>
            <person name="Huang J."/>
        </authorList>
    </citation>
    <scope>NUCLEOTIDE SEQUENCE [LARGE SCALE GENOMIC DNA]</scope>
    <source>
        <strain evidence="1 2">IC7</strain>
    </source>
</reference>
<keyword evidence="2" id="KW-1185">Reference proteome</keyword>
<protein>
    <submittedName>
        <fullName evidence="1">DUF3168 domain-containing protein</fullName>
    </submittedName>
</protein>
<evidence type="ECO:0000313" key="2">
    <source>
        <dbReference type="Proteomes" id="UP001243757"/>
    </source>
</evidence>
<dbReference type="InterPro" id="IPR053745">
    <property type="entry name" value="Viral_Tail_Comp_sf"/>
</dbReference>
<dbReference type="Gene3D" id="3.30.2000.30">
    <property type="match status" value="1"/>
</dbReference>
<gene>
    <name evidence="1" type="ORF">QO033_16510</name>
</gene>
<organism evidence="1 2">
    <name type="scientific">Pseudodonghicola flavimaris</name>
    <dbReference type="NCBI Taxonomy" id="3050036"/>
    <lineage>
        <taxon>Bacteria</taxon>
        <taxon>Pseudomonadati</taxon>
        <taxon>Pseudomonadota</taxon>
        <taxon>Alphaproteobacteria</taxon>
        <taxon>Rhodobacterales</taxon>
        <taxon>Paracoccaceae</taxon>
        <taxon>Pseudodonghicola</taxon>
    </lineage>
</organism>
<dbReference type="RefSeq" id="WP_284482081.1">
    <property type="nucleotide sequence ID" value="NZ_JASNJD010000013.1"/>
</dbReference>
<dbReference type="Pfam" id="PF11367">
    <property type="entry name" value="Tail_completion_gp17"/>
    <property type="match status" value="1"/>
</dbReference>
<dbReference type="Proteomes" id="UP001243757">
    <property type="component" value="Unassembled WGS sequence"/>
</dbReference>
<dbReference type="InterPro" id="IPR021508">
    <property type="entry name" value="Gp17-like"/>
</dbReference>
<dbReference type="EMBL" id="JASNJD010000013">
    <property type="protein sequence ID" value="MDK3019284.1"/>
    <property type="molecule type" value="Genomic_DNA"/>
</dbReference>
<accession>A0ABT7F3U5</accession>
<proteinExistence type="predicted"/>
<evidence type="ECO:0000313" key="1">
    <source>
        <dbReference type="EMBL" id="MDK3019284.1"/>
    </source>
</evidence>